<feature type="transmembrane region" description="Helical" evidence="1">
    <location>
        <begin position="70"/>
        <end position="99"/>
    </location>
</feature>
<dbReference type="Pfam" id="PF00990">
    <property type="entry name" value="GGDEF"/>
    <property type="match status" value="1"/>
</dbReference>
<feature type="transmembrane region" description="Helical" evidence="1">
    <location>
        <begin position="135"/>
        <end position="156"/>
    </location>
</feature>
<proteinExistence type="predicted"/>
<dbReference type="InterPro" id="IPR029787">
    <property type="entry name" value="Nucleotide_cyclase"/>
</dbReference>
<dbReference type="InterPro" id="IPR000160">
    <property type="entry name" value="GGDEF_dom"/>
</dbReference>
<evidence type="ECO:0000256" key="1">
    <source>
        <dbReference type="SAM" id="Phobius"/>
    </source>
</evidence>
<feature type="transmembrane region" description="Helical" evidence="1">
    <location>
        <begin position="111"/>
        <end position="129"/>
    </location>
</feature>
<dbReference type="AlphaFoldDB" id="A0A0C2VLM4"/>
<dbReference type="Proteomes" id="UP000031938">
    <property type="component" value="Unassembled WGS sequence"/>
</dbReference>
<keyword evidence="1" id="KW-0472">Membrane</keyword>
<keyword evidence="4" id="KW-1185">Reference proteome</keyword>
<feature type="transmembrane region" description="Helical" evidence="1">
    <location>
        <begin position="168"/>
        <end position="187"/>
    </location>
</feature>
<reference evidence="3 4" key="1">
    <citation type="submission" date="2015-01" db="EMBL/GenBank/DDBJ databases">
        <title>Genome sequencing of Jeotgalibacillus soli.</title>
        <authorList>
            <person name="Goh K.M."/>
            <person name="Chan K.-G."/>
            <person name="Yaakop A.S."/>
            <person name="Ee R."/>
            <person name="Gan H.M."/>
            <person name="Chan C.S."/>
        </authorList>
    </citation>
    <scope>NUCLEOTIDE SEQUENCE [LARGE SCALE GENOMIC DNA]</scope>
    <source>
        <strain evidence="3 4">P9</strain>
    </source>
</reference>
<dbReference type="Gene3D" id="3.30.70.270">
    <property type="match status" value="1"/>
</dbReference>
<dbReference type="STRING" id="889306.KP78_12950"/>
<dbReference type="EMBL" id="JXRP01000009">
    <property type="protein sequence ID" value="KIL49827.1"/>
    <property type="molecule type" value="Genomic_DNA"/>
</dbReference>
<dbReference type="PATRIC" id="fig|889306.3.peg.1305"/>
<dbReference type="GO" id="GO:0043709">
    <property type="term" value="P:cell adhesion involved in single-species biofilm formation"/>
    <property type="evidence" value="ECO:0007669"/>
    <property type="project" value="TreeGrafter"/>
</dbReference>
<protein>
    <recommendedName>
        <fullName evidence="2">GGDEF domain-containing protein</fullName>
    </recommendedName>
</protein>
<accession>A0A0C2VLM4</accession>
<dbReference type="PANTHER" id="PTHR45138:SF9">
    <property type="entry name" value="DIGUANYLATE CYCLASE DGCM-RELATED"/>
    <property type="match status" value="1"/>
</dbReference>
<dbReference type="SMART" id="SM00267">
    <property type="entry name" value="GGDEF"/>
    <property type="match status" value="1"/>
</dbReference>
<dbReference type="SUPFAM" id="SSF55073">
    <property type="entry name" value="Nucleotide cyclase"/>
    <property type="match status" value="1"/>
</dbReference>
<keyword evidence="1" id="KW-0812">Transmembrane</keyword>
<evidence type="ECO:0000259" key="2">
    <source>
        <dbReference type="PROSITE" id="PS50887"/>
    </source>
</evidence>
<feature type="transmembrane region" description="Helical" evidence="1">
    <location>
        <begin position="38"/>
        <end position="58"/>
    </location>
</feature>
<dbReference type="InterPro" id="IPR050469">
    <property type="entry name" value="Diguanylate_Cyclase"/>
</dbReference>
<dbReference type="PROSITE" id="PS50887">
    <property type="entry name" value="GGDEF"/>
    <property type="match status" value="1"/>
</dbReference>
<dbReference type="PANTHER" id="PTHR45138">
    <property type="entry name" value="REGULATORY COMPONENTS OF SENSORY TRANSDUCTION SYSTEM"/>
    <property type="match status" value="1"/>
</dbReference>
<sequence length="564" mass="64127">MKGVQEMRPYSQIQRTSMLLLLLLFASAVIFMEKGVAIYIPVFLAGAVSITILYFFAYKEDFFLHSGGPIILFYILLTYGLPAFVLTCVTATFLQLLFVRHQRSSFQRVTALLFAGMVILFVAAAFQIIDFSTGQPSILLAALAYLIFVSLIWIISYQLSGWFCKKEMDLFALFKSAFVSSLVQWALFIPLSLLSIASPLILLLSITGVFVTLQYASSQIIPRLRLFGFIRIVYKAVLEIEQQHTLEAITRRLAYRLQSTLMTEGIYLKMGNEASQYPPKSFSSIQWTSSVHHTDYQTFSHRKMSGEIQTVFIRHYQWGSFRPVTIGLLFPSKTIHAKQMSLAILPLLHTLGLVQSNWDREKKLLERAETDRLTGLKNQRAYYEIVEKGREAIEHFPLSFFVMDIDNFKKFNDQYGHSIGDEVLAGTACRIQETLRDLEILHSSDLPVYRSGGEEFSILLEECTVKQALHIGESIRQSLANKPFTFTLNQNEVPEEIKSTVTLSMGVHTIEGIEEWNHNLCRTILEEGFHQADHALVHGAKKMGKNQVVHSQEMSKNQLSEIAT</sequence>
<evidence type="ECO:0000313" key="4">
    <source>
        <dbReference type="Proteomes" id="UP000031938"/>
    </source>
</evidence>
<organism evidence="3 4">
    <name type="scientific">Jeotgalibacillus soli</name>
    <dbReference type="NCBI Taxonomy" id="889306"/>
    <lineage>
        <taxon>Bacteria</taxon>
        <taxon>Bacillati</taxon>
        <taxon>Bacillota</taxon>
        <taxon>Bacilli</taxon>
        <taxon>Bacillales</taxon>
        <taxon>Caryophanaceae</taxon>
        <taxon>Jeotgalibacillus</taxon>
    </lineage>
</organism>
<evidence type="ECO:0000313" key="3">
    <source>
        <dbReference type="EMBL" id="KIL49827.1"/>
    </source>
</evidence>
<dbReference type="OrthoDB" id="9759607at2"/>
<dbReference type="NCBIfam" id="TIGR00254">
    <property type="entry name" value="GGDEF"/>
    <property type="match status" value="1"/>
</dbReference>
<dbReference type="GO" id="GO:0052621">
    <property type="term" value="F:diguanylate cyclase activity"/>
    <property type="evidence" value="ECO:0007669"/>
    <property type="project" value="TreeGrafter"/>
</dbReference>
<dbReference type="GO" id="GO:1902201">
    <property type="term" value="P:negative regulation of bacterial-type flagellum-dependent cell motility"/>
    <property type="evidence" value="ECO:0007669"/>
    <property type="project" value="TreeGrafter"/>
</dbReference>
<dbReference type="GO" id="GO:0005886">
    <property type="term" value="C:plasma membrane"/>
    <property type="evidence" value="ECO:0007669"/>
    <property type="project" value="TreeGrafter"/>
</dbReference>
<dbReference type="CDD" id="cd01949">
    <property type="entry name" value="GGDEF"/>
    <property type="match status" value="1"/>
</dbReference>
<feature type="transmembrane region" description="Helical" evidence="1">
    <location>
        <begin position="193"/>
        <end position="216"/>
    </location>
</feature>
<keyword evidence="1" id="KW-1133">Transmembrane helix</keyword>
<feature type="domain" description="GGDEF" evidence="2">
    <location>
        <begin position="396"/>
        <end position="553"/>
    </location>
</feature>
<comment type="caution">
    <text evidence="3">The sequence shown here is derived from an EMBL/GenBank/DDBJ whole genome shotgun (WGS) entry which is preliminary data.</text>
</comment>
<name>A0A0C2VLM4_9BACL</name>
<feature type="transmembrane region" description="Helical" evidence="1">
    <location>
        <begin position="12"/>
        <end position="31"/>
    </location>
</feature>
<gene>
    <name evidence="3" type="ORF">KP78_12950</name>
</gene>
<dbReference type="InterPro" id="IPR043128">
    <property type="entry name" value="Rev_trsase/Diguanyl_cyclase"/>
</dbReference>